<dbReference type="GO" id="GO:0006228">
    <property type="term" value="P:UTP biosynthetic process"/>
    <property type="evidence" value="ECO:0007669"/>
    <property type="project" value="InterPro"/>
</dbReference>
<feature type="region of interest" description="Disordered" evidence="9">
    <location>
        <begin position="308"/>
        <end position="359"/>
    </location>
</feature>
<feature type="compositionally biased region" description="Low complexity" evidence="9">
    <location>
        <begin position="727"/>
        <end position="883"/>
    </location>
</feature>
<evidence type="ECO:0000256" key="5">
    <source>
        <dbReference type="ARBA" id="ARBA00022777"/>
    </source>
</evidence>
<keyword evidence="12" id="KW-1185">Reference proteome</keyword>
<feature type="compositionally biased region" description="Low complexity" evidence="9">
    <location>
        <begin position="953"/>
        <end position="977"/>
    </location>
</feature>
<dbReference type="AlphaFoldDB" id="A0A9W8B4J5"/>
<name>A0A9W8B4J5_9FUNG</name>
<dbReference type="SMART" id="SM00562">
    <property type="entry name" value="NDK"/>
    <property type="match status" value="2"/>
</dbReference>
<feature type="compositionally biased region" description="Polar residues" evidence="9">
    <location>
        <begin position="1078"/>
        <end position="1089"/>
    </location>
</feature>
<dbReference type="GO" id="GO:0006241">
    <property type="term" value="P:CTP biosynthetic process"/>
    <property type="evidence" value="ECO:0007669"/>
    <property type="project" value="InterPro"/>
</dbReference>
<dbReference type="Pfam" id="PF00334">
    <property type="entry name" value="NDK"/>
    <property type="match status" value="2"/>
</dbReference>
<feature type="region of interest" description="Disordered" evidence="9">
    <location>
        <begin position="478"/>
        <end position="1059"/>
    </location>
</feature>
<evidence type="ECO:0000313" key="12">
    <source>
        <dbReference type="Proteomes" id="UP001151582"/>
    </source>
</evidence>
<evidence type="ECO:0000256" key="2">
    <source>
        <dbReference type="ARBA" id="ARBA00017632"/>
    </source>
</evidence>
<dbReference type="Proteomes" id="UP001151582">
    <property type="component" value="Unassembled WGS sequence"/>
</dbReference>
<dbReference type="InterPro" id="IPR034907">
    <property type="entry name" value="NDK-like_dom"/>
</dbReference>
<keyword evidence="6" id="KW-0067">ATP-binding</keyword>
<dbReference type="GO" id="GO:0006183">
    <property type="term" value="P:GTP biosynthetic process"/>
    <property type="evidence" value="ECO:0007669"/>
    <property type="project" value="InterPro"/>
</dbReference>
<evidence type="ECO:0000313" key="11">
    <source>
        <dbReference type="EMBL" id="KAJ1977807.1"/>
    </source>
</evidence>
<feature type="compositionally biased region" description="Basic and acidic residues" evidence="9">
    <location>
        <begin position="643"/>
        <end position="666"/>
    </location>
</feature>
<evidence type="ECO:0000259" key="10">
    <source>
        <dbReference type="SMART" id="SM00562"/>
    </source>
</evidence>
<feature type="compositionally biased region" description="Low complexity" evidence="9">
    <location>
        <begin position="698"/>
        <end position="713"/>
    </location>
</feature>
<feature type="domain" description="Nucleoside diphosphate kinase-like" evidence="10">
    <location>
        <begin position="8"/>
        <end position="148"/>
    </location>
</feature>
<dbReference type="OrthoDB" id="2162449at2759"/>
<proteinExistence type="inferred from homology"/>
<evidence type="ECO:0000256" key="6">
    <source>
        <dbReference type="ARBA" id="ARBA00022840"/>
    </source>
</evidence>
<protein>
    <recommendedName>
        <fullName evidence="2">Nucleoside diphosphate kinase</fullName>
    </recommendedName>
</protein>
<dbReference type="EMBL" id="JANBQB010000319">
    <property type="protein sequence ID" value="KAJ1977807.1"/>
    <property type="molecule type" value="Genomic_DNA"/>
</dbReference>
<dbReference type="PANTHER" id="PTHR46161">
    <property type="entry name" value="NUCLEOSIDE DIPHOSPHATE KINASE"/>
    <property type="match status" value="1"/>
</dbReference>
<dbReference type="GO" id="GO:0005524">
    <property type="term" value="F:ATP binding"/>
    <property type="evidence" value="ECO:0007669"/>
    <property type="project" value="UniProtKB-KW"/>
</dbReference>
<evidence type="ECO:0000256" key="8">
    <source>
        <dbReference type="RuleBase" id="RU004011"/>
    </source>
</evidence>
<dbReference type="PRINTS" id="PR01243">
    <property type="entry name" value="NUCDPKINASE"/>
</dbReference>
<feature type="domain" description="Nucleoside diphosphate kinase-like" evidence="10">
    <location>
        <begin position="167"/>
        <end position="307"/>
    </location>
</feature>
<feature type="compositionally biased region" description="Low complexity" evidence="9">
    <location>
        <begin position="385"/>
        <end position="398"/>
    </location>
</feature>
<dbReference type="PANTHER" id="PTHR46161:SF3">
    <property type="entry name" value="NUCLEOSIDE DIPHOSPHATE KINASE DDB_G0292928-RELATED"/>
    <property type="match status" value="1"/>
</dbReference>
<feature type="compositionally biased region" description="Low complexity" evidence="9">
    <location>
        <begin position="344"/>
        <end position="356"/>
    </location>
</feature>
<evidence type="ECO:0000256" key="1">
    <source>
        <dbReference type="ARBA" id="ARBA00008142"/>
    </source>
</evidence>
<organism evidence="11 12">
    <name type="scientific">Dimargaris verticillata</name>
    <dbReference type="NCBI Taxonomy" id="2761393"/>
    <lineage>
        <taxon>Eukaryota</taxon>
        <taxon>Fungi</taxon>
        <taxon>Fungi incertae sedis</taxon>
        <taxon>Zoopagomycota</taxon>
        <taxon>Kickxellomycotina</taxon>
        <taxon>Dimargaritomycetes</taxon>
        <taxon>Dimargaritales</taxon>
        <taxon>Dimargaritaceae</taxon>
        <taxon>Dimargaris</taxon>
    </lineage>
</organism>
<feature type="region of interest" description="Disordered" evidence="9">
    <location>
        <begin position="1077"/>
        <end position="1099"/>
    </location>
</feature>
<accession>A0A9W8B4J5</accession>
<feature type="compositionally biased region" description="Low complexity" evidence="9">
    <location>
        <begin position="515"/>
        <end position="527"/>
    </location>
</feature>
<evidence type="ECO:0000256" key="3">
    <source>
        <dbReference type="ARBA" id="ARBA00022679"/>
    </source>
</evidence>
<sequence>MTTNSTSANRTLALVKPDGLTPTKYVNIKSLIALEQFEIVREKKVWLTKDQAEQLLADDADLPQFADHVAYLTSAPCLALELKRDGGAVEPWCRLMGPADVTRAHNEALESIRGSFGQDDIHNTVYGPSTEVQAVRMIDYVFSSEVNALEPFKLDHVTSSSGLRSADEQTLAIIKPDAMAEGHKEAIVHQIEARGYAIVASMEKTLAREEAAQFYVHLKGQMYYDAYVDFMSSGPVYIMTLKGDNVVNGWREIIGPTNPMKAKRDVPMSVRAKFGTMTTRNAVHGSNSENAARRGIEFFFTNPPAFAPTVVEEPEATSDPIESTSTLDDEVPVLAEPMTEEAESAPLSAAPNAEAATDTVAGEFSQAPDAAEAVSDVSLVATGDGETTAGEATAAVTESNDTKELPLAEFEEDPSQPTTEAANEAEAQPADITEDLVASPAKVSLSGLDAEVAIESLPEPSSTVEQLVNVAAEAMPVDESQVEISTGAAGPESTAEPVGSSVVEPETTEPAPTDAEVAAESSTEVEAPQVPGEEIEAPPVSQLEANTYGPDDAVSMAGAPGDSVPEYHSEPESVADTGPVPDSAAGASEAPPVCESSDNAPTAGVIEGAVSSLASAETNLSNSDAQNTDTLPEAGPDDTPAPEDAKTTDGLKSEPEVQPGETKESTIAEVVDSTQSTKPAEEPKPQVTAKPVAGKHGASTPRATASATAARSPGLNGKKRTPIPGVRAAAASSARAAASASTASTTRPAAKTASSVTGRLTSRTTASRSATAVRAKPASSSPATTKPAPTRPTAGASAAARKPIATAKTAPPAAATRTASRRATLDTSATTTRTARPTSTTTAATAARPVKRTTTVGARTAPTSTARSAASSAATSGSTSPAAKRTTGSTLTARSTAPGRTASVSTASKRPIAAKPAVTASTTTRTTTKPRLPAAATASRGRKTPVTSDNAPAAPTRSSTLSRTTAARTTVSTARTRPVPSKPSVAATASPTRKPVARGTGTKAIAGSPAAKARVATKQPTAKASPAPKEPVASVVPEDSQAMEPVVDEKSVQDEGVTLGATDADQVVVKAEPVIIPSTESAESQTLLNGSAALESPQA</sequence>
<feature type="compositionally biased region" description="Polar residues" evidence="9">
    <location>
        <begin position="886"/>
        <end position="895"/>
    </location>
</feature>
<evidence type="ECO:0000256" key="4">
    <source>
        <dbReference type="ARBA" id="ARBA00022741"/>
    </source>
</evidence>
<feature type="compositionally biased region" description="Low complexity" evidence="9">
    <location>
        <begin position="916"/>
        <end position="938"/>
    </location>
</feature>
<dbReference type="InterPro" id="IPR036850">
    <property type="entry name" value="NDK-like_dom_sf"/>
</dbReference>
<evidence type="ECO:0000256" key="7">
    <source>
        <dbReference type="PROSITE-ProRule" id="PRU00706"/>
    </source>
</evidence>
<feature type="region of interest" description="Disordered" evidence="9">
    <location>
        <begin position="385"/>
        <end position="433"/>
    </location>
</feature>
<keyword evidence="3" id="KW-0808">Transferase</keyword>
<feature type="compositionally biased region" description="Polar residues" evidence="9">
    <location>
        <begin position="612"/>
        <end position="630"/>
    </location>
</feature>
<dbReference type="GO" id="GO:0004550">
    <property type="term" value="F:nucleoside diphosphate kinase activity"/>
    <property type="evidence" value="ECO:0007669"/>
    <property type="project" value="InterPro"/>
</dbReference>
<comment type="caution">
    <text evidence="7">Lacks conserved residue(s) required for the propagation of feature annotation.</text>
</comment>
<comment type="similarity">
    <text evidence="1 7 8">Belongs to the NDK family.</text>
</comment>
<keyword evidence="5" id="KW-0418">Kinase</keyword>
<evidence type="ECO:0000256" key="9">
    <source>
        <dbReference type="SAM" id="MobiDB-lite"/>
    </source>
</evidence>
<keyword evidence="4" id="KW-0547">Nucleotide-binding</keyword>
<gene>
    <name evidence="11" type="ORF">H4R34_003440</name>
</gene>
<dbReference type="Gene3D" id="3.30.70.141">
    <property type="entry name" value="Nucleoside diphosphate kinase-like domain"/>
    <property type="match status" value="2"/>
</dbReference>
<dbReference type="SUPFAM" id="SSF54919">
    <property type="entry name" value="Nucleoside diphosphate kinase, NDK"/>
    <property type="match status" value="2"/>
</dbReference>
<dbReference type="PROSITE" id="PS51374">
    <property type="entry name" value="NDPK_LIKE"/>
    <property type="match status" value="2"/>
</dbReference>
<comment type="caution">
    <text evidence="11">The sequence shown here is derived from an EMBL/GenBank/DDBJ whole genome shotgun (WGS) entry which is preliminary data.</text>
</comment>
<reference evidence="11" key="1">
    <citation type="submission" date="2022-07" db="EMBL/GenBank/DDBJ databases">
        <title>Phylogenomic reconstructions and comparative analyses of Kickxellomycotina fungi.</title>
        <authorList>
            <person name="Reynolds N.K."/>
            <person name="Stajich J.E."/>
            <person name="Barry K."/>
            <person name="Grigoriev I.V."/>
            <person name="Crous P."/>
            <person name="Smith M.E."/>
        </authorList>
    </citation>
    <scope>NUCLEOTIDE SEQUENCE</scope>
    <source>
        <strain evidence="11">RSA 567</strain>
    </source>
</reference>
<dbReference type="InterPro" id="IPR001564">
    <property type="entry name" value="Nucleoside_diP_kinase"/>
</dbReference>